<dbReference type="PRINTS" id="PR00111">
    <property type="entry name" value="ABHYDROLASE"/>
</dbReference>
<evidence type="ECO:0000256" key="2">
    <source>
        <dbReference type="ARBA" id="ARBA00038334"/>
    </source>
</evidence>
<dbReference type="OrthoDB" id="408373at2759"/>
<dbReference type="PRINTS" id="PR00412">
    <property type="entry name" value="EPOXHYDRLASE"/>
</dbReference>
<comment type="caution">
    <text evidence="4">The sequence shown here is derived from an EMBL/GenBank/DDBJ whole genome shotgun (WGS) entry which is preliminary data.</text>
</comment>
<dbReference type="PANTHER" id="PTHR43329">
    <property type="entry name" value="EPOXIDE HYDROLASE"/>
    <property type="match status" value="1"/>
</dbReference>
<keyword evidence="5" id="KW-1185">Reference proteome</keyword>
<evidence type="ECO:0000313" key="5">
    <source>
        <dbReference type="Proteomes" id="UP000326757"/>
    </source>
</evidence>
<name>A0A5N6JN32_MONLA</name>
<dbReference type="Proteomes" id="UP000326757">
    <property type="component" value="Unassembled WGS sequence"/>
</dbReference>
<dbReference type="InterPro" id="IPR000639">
    <property type="entry name" value="Epox_hydrolase-like"/>
</dbReference>
<comment type="similarity">
    <text evidence="2">Belongs to the AB hydrolase superfamily. Epoxide hydrolase family.</text>
</comment>
<dbReference type="AlphaFoldDB" id="A0A5N6JN32"/>
<dbReference type="GO" id="GO:0016787">
    <property type="term" value="F:hydrolase activity"/>
    <property type="evidence" value="ECO:0007669"/>
    <property type="project" value="UniProtKB-KW"/>
</dbReference>
<dbReference type="Gene3D" id="3.40.50.1820">
    <property type="entry name" value="alpha/beta hydrolase"/>
    <property type="match status" value="1"/>
</dbReference>
<organism evidence="4 5">
    <name type="scientific">Monilinia laxa</name>
    <name type="common">Brown rot fungus</name>
    <name type="synonym">Sclerotinia laxa</name>
    <dbReference type="NCBI Taxonomy" id="61186"/>
    <lineage>
        <taxon>Eukaryota</taxon>
        <taxon>Fungi</taxon>
        <taxon>Dikarya</taxon>
        <taxon>Ascomycota</taxon>
        <taxon>Pezizomycotina</taxon>
        <taxon>Leotiomycetes</taxon>
        <taxon>Helotiales</taxon>
        <taxon>Sclerotiniaceae</taxon>
        <taxon>Monilinia</taxon>
    </lineage>
</organism>
<reference evidence="4 5" key="1">
    <citation type="submission" date="2019-06" db="EMBL/GenBank/DDBJ databases">
        <title>Genome Sequence of the Brown Rot Fungal Pathogen Monilinia laxa.</title>
        <authorList>
            <person name="De Miccolis Angelini R.M."/>
            <person name="Landi L."/>
            <person name="Abate D."/>
            <person name="Pollastro S."/>
            <person name="Romanazzi G."/>
            <person name="Faretra F."/>
        </authorList>
    </citation>
    <scope>NUCLEOTIDE SEQUENCE [LARGE SCALE GENOMIC DNA]</scope>
    <source>
        <strain evidence="4 5">Mlax316</strain>
    </source>
</reference>
<accession>A0A5N6JN32</accession>
<gene>
    <name evidence="4" type="ORF">EYC80_010455</name>
</gene>
<protein>
    <recommendedName>
        <fullName evidence="3">AB hydrolase-1 domain-containing protein</fullName>
    </recommendedName>
</protein>
<keyword evidence="1" id="KW-0378">Hydrolase</keyword>
<evidence type="ECO:0000259" key="3">
    <source>
        <dbReference type="Pfam" id="PF00561"/>
    </source>
</evidence>
<feature type="domain" description="AB hydrolase-1" evidence="3">
    <location>
        <begin position="40"/>
        <end position="317"/>
    </location>
</feature>
<evidence type="ECO:0000313" key="4">
    <source>
        <dbReference type="EMBL" id="KAB8289823.1"/>
    </source>
</evidence>
<dbReference type="InterPro" id="IPR029058">
    <property type="entry name" value="AB_hydrolase_fold"/>
</dbReference>
<dbReference type="SUPFAM" id="SSF53474">
    <property type="entry name" value="alpha/beta-Hydrolases"/>
    <property type="match status" value="1"/>
</dbReference>
<dbReference type="Pfam" id="PF00561">
    <property type="entry name" value="Abhydrolase_1"/>
    <property type="match status" value="1"/>
</dbReference>
<dbReference type="InterPro" id="IPR000073">
    <property type="entry name" value="AB_hydrolase_1"/>
</dbReference>
<proteinExistence type="inferred from homology"/>
<sequence length="338" mass="37644">MVDKLAPQDPRVQYKSADVNGRTYSYILAEPQNGAEPVATIFLIHGWPDMAFGWRYQIPALQALNFRVVAPNMQGYSSSSSPQDLSAFTYKTAADDVAALAKVIGVSSIILGGHDWGGAIVYRIALHYPDLIAAVFSVCTPFFPPQQQYVPMTVRANFKYQLQLQGPDVEREIVGKEKLGLMLNALYGGRTAERELGFSVADGVHFSKLGELGQSPLLSREELEYYAEQYAINGIRGPLNWYRTGELNFEDEKALAELFHREDGTAYKVKIPTMFIAGSRDAALPPVMGEGMKQWFGEGKLRREEVDSSHWALWEKPEEVNAYIKDFLLGVLGGKSHL</sequence>
<evidence type="ECO:0000256" key="1">
    <source>
        <dbReference type="ARBA" id="ARBA00022801"/>
    </source>
</evidence>
<dbReference type="EMBL" id="VIGI01000020">
    <property type="protein sequence ID" value="KAB8289823.1"/>
    <property type="molecule type" value="Genomic_DNA"/>
</dbReference>